<proteinExistence type="predicted"/>
<dbReference type="Proteomes" id="UP000192656">
    <property type="component" value="Unassembled WGS sequence"/>
</dbReference>
<dbReference type="AlphaFoldDB" id="A0A1W1YYE1"/>
<protein>
    <submittedName>
        <fullName evidence="1">Uncharacterized protein</fullName>
    </submittedName>
</protein>
<organism evidence="1 2">
    <name type="scientific">Fulvimarina manganoxydans</name>
    <dbReference type="NCBI Taxonomy" id="937218"/>
    <lineage>
        <taxon>Bacteria</taxon>
        <taxon>Pseudomonadati</taxon>
        <taxon>Pseudomonadota</taxon>
        <taxon>Alphaproteobacteria</taxon>
        <taxon>Hyphomicrobiales</taxon>
        <taxon>Aurantimonadaceae</taxon>
        <taxon>Fulvimarina</taxon>
    </lineage>
</organism>
<keyword evidence="2" id="KW-1185">Reference proteome</keyword>
<gene>
    <name evidence="1" type="ORF">SAMN06297251_10261</name>
</gene>
<name>A0A1W1YYE1_9HYPH</name>
<reference evidence="1 2" key="1">
    <citation type="submission" date="2017-04" db="EMBL/GenBank/DDBJ databases">
        <authorList>
            <person name="Afonso C.L."/>
            <person name="Miller P.J."/>
            <person name="Scott M.A."/>
            <person name="Spackman E."/>
            <person name="Goraichik I."/>
            <person name="Dimitrov K.M."/>
            <person name="Suarez D.L."/>
            <person name="Swayne D.E."/>
        </authorList>
    </citation>
    <scope>NUCLEOTIDE SEQUENCE [LARGE SCALE GENOMIC DNA]</scope>
    <source>
        <strain evidence="1 2">CGMCC 1.10972</strain>
    </source>
</reference>
<dbReference type="EMBL" id="FWXR01000002">
    <property type="protein sequence ID" value="SMC40841.1"/>
    <property type="molecule type" value="Genomic_DNA"/>
</dbReference>
<accession>A0A1W1YYE1</accession>
<evidence type="ECO:0000313" key="1">
    <source>
        <dbReference type="EMBL" id="SMC40841.1"/>
    </source>
</evidence>
<sequence length="49" mass="5377">MFSDILIGMVISFLLAGVLFAGVDYEIHHAAYRGSTHVVVPDWEHPAHG</sequence>
<evidence type="ECO:0000313" key="2">
    <source>
        <dbReference type="Proteomes" id="UP000192656"/>
    </source>
</evidence>
<dbReference type="RefSeq" id="WP_170923142.1">
    <property type="nucleotide sequence ID" value="NZ_FWXR01000002.1"/>
</dbReference>